<gene>
    <name evidence="3" type="ORF">METZ01_LOCUS93396</name>
</gene>
<organism evidence="3">
    <name type="scientific">marine metagenome</name>
    <dbReference type="NCBI Taxonomy" id="408172"/>
    <lineage>
        <taxon>unclassified sequences</taxon>
        <taxon>metagenomes</taxon>
        <taxon>ecological metagenomes</taxon>
    </lineage>
</organism>
<feature type="transmembrane region" description="Helical" evidence="2">
    <location>
        <begin position="58"/>
        <end position="84"/>
    </location>
</feature>
<dbReference type="EMBL" id="UINC01009023">
    <property type="protein sequence ID" value="SVA40542.1"/>
    <property type="molecule type" value="Genomic_DNA"/>
</dbReference>
<evidence type="ECO:0000256" key="1">
    <source>
        <dbReference type="SAM" id="MobiDB-lite"/>
    </source>
</evidence>
<proteinExistence type="predicted"/>
<reference evidence="3" key="1">
    <citation type="submission" date="2018-05" db="EMBL/GenBank/DDBJ databases">
        <authorList>
            <person name="Lanie J.A."/>
            <person name="Ng W.-L."/>
            <person name="Kazmierczak K.M."/>
            <person name="Andrzejewski T.M."/>
            <person name="Davidsen T.M."/>
            <person name="Wayne K.J."/>
            <person name="Tettelin H."/>
            <person name="Glass J.I."/>
            <person name="Rusch D."/>
            <person name="Podicherti R."/>
            <person name="Tsui H.-C.T."/>
            <person name="Winkler M.E."/>
        </authorList>
    </citation>
    <scope>NUCLEOTIDE SEQUENCE</scope>
</reference>
<feature type="compositionally biased region" description="Polar residues" evidence="1">
    <location>
        <begin position="27"/>
        <end position="41"/>
    </location>
</feature>
<dbReference type="AlphaFoldDB" id="A0A381VJS4"/>
<keyword evidence="2" id="KW-1133">Transmembrane helix</keyword>
<name>A0A381VJS4_9ZZZZ</name>
<keyword evidence="2" id="KW-0472">Membrane</keyword>
<evidence type="ECO:0000256" key="2">
    <source>
        <dbReference type="SAM" id="Phobius"/>
    </source>
</evidence>
<accession>A0A381VJS4</accession>
<protein>
    <submittedName>
        <fullName evidence="3">Uncharacterized protein</fullName>
    </submittedName>
</protein>
<keyword evidence="2" id="KW-0812">Transmembrane</keyword>
<evidence type="ECO:0000313" key="3">
    <source>
        <dbReference type="EMBL" id="SVA40542.1"/>
    </source>
</evidence>
<feature type="region of interest" description="Disordered" evidence="1">
    <location>
        <begin position="21"/>
        <end position="41"/>
    </location>
</feature>
<sequence length="233" mass="26276">VSGNLIGNQLGVGSAEPLFCSPRGRGKQNTQHRQSSIPSNYGNIPSIHLRRDVMDSELVVAAAQISTGIATLLVAIFLATQIVLQRRQLDRAHLDAERELAFSAAVRRDNIVFARLTNSTLETTVVDGMTDLSNLDGHAEINRFQSYMRLIESCLNYDWTLGRDNNELSMFDNQIEVLLSNDSMRKHYQQVGRRNIHHPELRKLMDERYELLAGKPVDVDMNSDTGYKDIRHG</sequence>
<feature type="non-terminal residue" evidence="3">
    <location>
        <position position="1"/>
    </location>
</feature>